<dbReference type="Proteomes" id="UP000692954">
    <property type="component" value="Unassembled WGS sequence"/>
</dbReference>
<name>A0A8S1LMG9_9CILI</name>
<dbReference type="EMBL" id="CAJJDN010000020">
    <property type="protein sequence ID" value="CAD8065746.1"/>
    <property type="molecule type" value="Genomic_DNA"/>
</dbReference>
<organism evidence="1 2">
    <name type="scientific">Paramecium sonneborni</name>
    <dbReference type="NCBI Taxonomy" id="65129"/>
    <lineage>
        <taxon>Eukaryota</taxon>
        <taxon>Sar</taxon>
        <taxon>Alveolata</taxon>
        <taxon>Ciliophora</taxon>
        <taxon>Intramacronucleata</taxon>
        <taxon>Oligohymenophorea</taxon>
        <taxon>Peniculida</taxon>
        <taxon>Parameciidae</taxon>
        <taxon>Paramecium</taxon>
    </lineage>
</organism>
<protein>
    <submittedName>
        <fullName evidence="1">Uncharacterized protein</fullName>
    </submittedName>
</protein>
<dbReference type="AlphaFoldDB" id="A0A8S1LMG9"/>
<proteinExistence type="predicted"/>
<gene>
    <name evidence="1" type="ORF">PSON_ATCC_30995.1.T0200400</name>
</gene>
<accession>A0A8S1LMG9</accession>
<evidence type="ECO:0000313" key="1">
    <source>
        <dbReference type="EMBL" id="CAD8065746.1"/>
    </source>
</evidence>
<sequence length="165" mass="19370">MQQIMVHHQKALNLSNFQIQNYLKTQNKELLNIFFLKQKIEKLRNQIVLQILLLLFLRVSPNTAPNNNLKKIISKYSFERLIQKHKNAHIAVENAKVVFLPILSTRKAHNKFPKTIPNKYDEPMLAISDQFKSHSDFRIDIIIDINVYNIPLQNSTRPTIDKTLN</sequence>
<evidence type="ECO:0000313" key="2">
    <source>
        <dbReference type="Proteomes" id="UP000692954"/>
    </source>
</evidence>
<keyword evidence="2" id="KW-1185">Reference proteome</keyword>
<reference evidence="1" key="1">
    <citation type="submission" date="2021-01" db="EMBL/GenBank/DDBJ databases">
        <authorList>
            <consortium name="Genoscope - CEA"/>
            <person name="William W."/>
        </authorList>
    </citation>
    <scope>NUCLEOTIDE SEQUENCE</scope>
</reference>
<comment type="caution">
    <text evidence="1">The sequence shown here is derived from an EMBL/GenBank/DDBJ whole genome shotgun (WGS) entry which is preliminary data.</text>
</comment>